<name>A0A023DE21_9BACL</name>
<dbReference type="EMBL" id="BAWO01000021">
    <property type="protein sequence ID" value="GAJ39487.1"/>
    <property type="molecule type" value="Genomic_DNA"/>
</dbReference>
<protein>
    <submittedName>
        <fullName evidence="1">Stage III sporulation protein AB</fullName>
    </submittedName>
</protein>
<gene>
    <name evidence="1" type="primary">spoIIIAB</name>
    <name evidence="1" type="ORF">GCA01S_021_00410</name>
</gene>
<evidence type="ECO:0000313" key="1">
    <source>
        <dbReference type="EMBL" id="GAJ39487.1"/>
    </source>
</evidence>
<sequence>MKLIGAMLILLTTTWFGFESARMLKERPRQLRQLKAALKVLEAEIMYAHTPLSEAALHISKQISLPLSKLFEQFAAKLQKGETSVQQAWEESLQTVWSSTALKQGELEIMRQFGDTLGQYDRLTQQKQITLALVHLERQEAEALERQARYEKMAKSLGILTGLLLVILLI</sequence>
<reference evidence="1 2" key="1">
    <citation type="submission" date="2014-04" db="EMBL/GenBank/DDBJ databases">
        <title>Whole genome shotgun sequence of Geobacillus caldoxylosilyticus NBRC 107762.</title>
        <authorList>
            <person name="Hosoyama A."/>
            <person name="Hosoyama Y."/>
            <person name="Katano-Makiyama Y."/>
            <person name="Tsuchikane K."/>
            <person name="Ohji S."/>
            <person name="Ichikawa N."/>
            <person name="Yamazoe A."/>
            <person name="Fujita N."/>
        </authorList>
    </citation>
    <scope>NUCLEOTIDE SEQUENCE [LARGE SCALE GENOMIC DNA]</scope>
    <source>
        <strain evidence="1 2">NBRC 107762</strain>
    </source>
</reference>
<proteinExistence type="predicted"/>
<dbReference type="AlphaFoldDB" id="A0A023DE21"/>
<organism evidence="1 2">
    <name type="scientific">Parageobacillus caldoxylosilyticus NBRC 107762</name>
    <dbReference type="NCBI Taxonomy" id="1220594"/>
    <lineage>
        <taxon>Bacteria</taxon>
        <taxon>Bacillati</taxon>
        <taxon>Bacillota</taxon>
        <taxon>Bacilli</taxon>
        <taxon>Bacillales</taxon>
        <taxon>Anoxybacillaceae</taxon>
        <taxon>Saccharococcus</taxon>
    </lineage>
</organism>
<evidence type="ECO:0000313" key="2">
    <source>
        <dbReference type="Proteomes" id="UP000023561"/>
    </source>
</evidence>
<dbReference type="InterPro" id="IPR014198">
    <property type="entry name" value="Spore_III_AB"/>
</dbReference>
<keyword evidence="2" id="KW-1185">Reference proteome</keyword>
<dbReference type="OrthoDB" id="1957909at2"/>
<dbReference type="RefSeq" id="WP_042408529.1">
    <property type="nucleotide sequence ID" value="NZ_BAWO01000021.1"/>
</dbReference>
<dbReference type="Proteomes" id="UP000023561">
    <property type="component" value="Unassembled WGS sequence"/>
</dbReference>
<comment type="caution">
    <text evidence="1">The sequence shown here is derived from an EMBL/GenBank/DDBJ whole genome shotgun (WGS) entry which is preliminary data.</text>
</comment>
<dbReference type="Pfam" id="PF09548">
    <property type="entry name" value="Spore_III_AB"/>
    <property type="match status" value="1"/>
</dbReference>
<accession>A0A023DE21</accession>
<dbReference type="PIRSF" id="PIRSF021435">
    <property type="entry name" value="SpoIIIAB"/>
    <property type="match status" value="1"/>
</dbReference>
<dbReference type="NCBIfam" id="TIGR02833">
    <property type="entry name" value="spore_III_AB"/>
    <property type="match status" value="1"/>
</dbReference>